<dbReference type="RefSeq" id="WP_188775341.1">
    <property type="nucleotide sequence ID" value="NZ_BMMB01000004.1"/>
</dbReference>
<accession>A0ABU1IV92</accession>
<dbReference type="Proteomes" id="UP001185028">
    <property type="component" value="Unassembled WGS sequence"/>
</dbReference>
<reference evidence="1 2" key="1">
    <citation type="submission" date="2023-07" db="EMBL/GenBank/DDBJ databases">
        <title>Genomic Encyclopedia of Type Strains, Phase IV (KMG-IV): sequencing the most valuable type-strain genomes for metagenomic binning, comparative biology and taxonomic classification.</title>
        <authorList>
            <person name="Goeker M."/>
        </authorList>
    </citation>
    <scope>NUCLEOTIDE SEQUENCE [LARGE SCALE GENOMIC DNA]</scope>
    <source>
        <strain evidence="1 2">DSM 22170</strain>
    </source>
</reference>
<keyword evidence="2" id="KW-1185">Reference proteome</keyword>
<sequence>MAIAYLDKEHVLHVIDDKNAAAREASGKLAETDIDHLGGYPVVDGKDVIYYADTNKAYVDGNKSDGKEISIPDAIRALLDQLK</sequence>
<protein>
    <recommendedName>
        <fullName evidence="3">Alkyl hydroperoxide reductase</fullName>
    </recommendedName>
</protein>
<gene>
    <name evidence="1" type="ORF">JOC58_001050</name>
</gene>
<evidence type="ECO:0000313" key="2">
    <source>
        <dbReference type="Proteomes" id="UP001185028"/>
    </source>
</evidence>
<organism evidence="1 2">
    <name type="scientific">Paenibacillus hunanensis</name>
    <dbReference type="NCBI Taxonomy" id="539262"/>
    <lineage>
        <taxon>Bacteria</taxon>
        <taxon>Bacillati</taxon>
        <taxon>Bacillota</taxon>
        <taxon>Bacilli</taxon>
        <taxon>Bacillales</taxon>
        <taxon>Paenibacillaceae</taxon>
        <taxon>Paenibacillus</taxon>
    </lineage>
</organism>
<dbReference type="EMBL" id="JAVDQH010000003">
    <property type="protein sequence ID" value="MDR6243165.1"/>
    <property type="molecule type" value="Genomic_DNA"/>
</dbReference>
<evidence type="ECO:0008006" key="3">
    <source>
        <dbReference type="Google" id="ProtNLM"/>
    </source>
</evidence>
<evidence type="ECO:0000313" key="1">
    <source>
        <dbReference type="EMBL" id="MDR6243165.1"/>
    </source>
</evidence>
<comment type="caution">
    <text evidence="1">The sequence shown here is derived from an EMBL/GenBank/DDBJ whole genome shotgun (WGS) entry which is preliminary data.</text>
</comment>
<proteinExistence type="predicted"/>
<name>A0ABU1IV92_9BACL</name>